<dbReference type="EMBL" id="JAJJMB010010543">
    <property type="protein sequence ID" value="KAI3907986.1"/>
    <property type="molecule type" value="Genomic_DNA"/>
</dbReference>
<reference evidence="1" key="1">
    <citation type="submission" date="2022-04" db="EMBL/GenBank/DDBJ databases">
        <title>A functionally conserved STORR gene fusion in Papaver species that diverged 16.8 million years ago.</title>
        <authorList>
            <person name="Catania T."/>
        </authorList>
    </citation>
    <scope>NUCLEOTIDE SEQUENCE</scope>
    <source>
        <strain evidence="1">S-188037</strain>
    </source>
</reference>
<name>A0AAD4SH98_9MAGN</name>
<dbReference type="Proteomes" id="UP001202328">
    <property type="component" value="Unassembled WGS sequence"/>
</dbReference>
<organism evidence="1 2">
    <name type="scientific">Papaver atlanticum</name>
    <dbReference type="NCBI Taxonomy" id="357466"/>
    <lineage>
        <taxon>Eukaryota</taxon>
        <taxon>Viridiplantae</taxon>
        <taxon>Streptophyta</taxon>
        <taxon>Embryophyta</taxon>
        <taxon>Tracheophyta</taxon>
        <taxon>Spermatophyta</taxon>
        <taxon>Magnoliopsida</taxon>
        <taxon>Ranunculales</taxon>
        <taxon>Papaveraceae</taxon>
        <taxon>Papaveroideae</taxon>
        <taxon>Papaver</taxon>
    </lineage>
</organism>
<accession>A0AAD4SH98</accession>
<protein>
    <submittedName>
        <fullName evidence="1">Uncharacterized protein</fullName>
    </submittedName>
</protein>
<dbReference type="AlphaFoldDB" id="A0AAD4SH98"/>
<comment type="caution">
    <text evidence="1">The sequence shown here is derived from an EMBL/GenBank/DDBJ whole genome shotgun (WGS) entry which is preliminary data.</text>
</comment>
<keyword evidence="2" id="KW-1185">Reference proteome</keyword>
<sequence length="83" mass="8965">MVVGPTIVPVPLIGLDRPCSTLFPVVCLRNGAARNRGDIKGTAGGRAYHCVCAADHTGQALFHTLYGRALKHISLRNTLRWVI</sequence>
<evidence type="ECO:0000313" key="1">
    <source>
        <dbReference type="EMBL" id="KAI3907986.1"/>
    </source>
</evidence>
<proteinExistence type="predicted"/>
<gene>
    <name evidence="1" type="ORF">MKW98_003631</name>
</gene>
<evidence type="ECO:0000313" key="2">
    <source>
        <dbReference type="Proteomes" id="UP001202328"/>
    </source>
</evidence>